<gene>
    <name evidence="1" type="ORF">C0V82_06815</name>
</gene>
<name>A0A2K9NA06_9PROT</name>
<proteinExistence type="predicted"/>
<dbReference type="AlphaFoldDB" id="A0A2K9NA06"/>
<evidence type="ECO:0000313" key="1">
    <source>
        <dbReference type="EMBL" id="AUN29971.1"/>
    </source>
</evidence>
<accession>A0A2K9NA06</accession>
<dbReference type="OrthoDB" id="7361546at2"/>
<dbReference type="InterPro" id="IPR045500">
    <property type="entry name" value="DUF6491"/>
</dbReference>
<dbReference type="Pfam" id="PF20101">
    <property type="entry name" value="DUF6491"/>
    <property type="match status" value="1"/>
</dbReference>
<evidence type="ECO:0000313" key="2">
    <source>
        <dbReference type="Proteomes" id="UP000234752"/>
    </source>
</evidence>
<keyword evidence="2" id="KW-1185">Reference proteome</keyword>
<reference evidence="1 2" key="1">
    <citation type="submission" date="2017-12" db="EMBL/GenBank/DDBJ databases">
        <title>Genomes of bacteria within cyanobacterial aggregates.</title>
        <authorList>
            <person name="Cai H."/>
        </authorList>
    </citation>
    <scope>NUCLEOTIDE SEQUENCE [LARGE SCALE GENOMIC DNA]</scope>
    <source>
        <strain evidence="1 2">TH16</strain>
    </source>
</reference>
<dbReference type="EMBL" id="CP025611">
    <property type="protein sequence ID" value="AUN29971.1"/>
    <property type="molecule type" value="Genomic_DNA"/>
</dbReference>
<sequence>MRHHLLLPLLALLCAGPAIASEDAATPGKARETCIDSRRINGWTSENDRSIIVTLGAKQRYRMELSPSASVFNVDSQPDLAFIPRSDGSLCAGWGHVGVEGQRIPILSITRLPDPPPKAAASAPPEK</sequence>
<dbReference type="KEGG" id="ncb:C0V82_06815"/>
<protein>
    <submittedName>
        <fullName evidence="1">Uncharacterized protein</fullName>
    </submittedName>
</protein>
<dbReference type="Proteomes" id="UP000234752">
    <property type="component" value="Chromosome eg_1"/>
</dbReference>
<dbReference type="RefSeq" id="WP_102111680.1">
    <property type="nucleotide sequence ID" value="NZ_BMGN01000003.1"/>
</dbReference>
<organism evidence="1 2">
    <name type="scientific">Niveispirillum cyanobacteriorum</name>
    <dbReference type="NCBI Taxonomy" id="1612173"/>
    <lineage>
        <taxon>Bacteria</taxon>
        <taxon>Pseudomonadati</taxon>
        <taxon>Pseudomonadota</taxon>
        <taxon>Alphaproteobacteria</taxon>
        <taxon>Rhodospirillales</taxon>
        <taxon>Azospirillaceae</taxon>
        <taxon>Niveispirillum</taxon>
    </lineage>
</organism>